<dbReference type="InterPro" id="IPR016468">
    <property type="entry name" value="C/EBP_chordates"/>
</dbReference>
<dbReference type="FunFam" id="1.20.5.170:FF:000028">
    <property type="entry name" value="CCAAT/enhancer-binding protein beta"/>
    <property type="match status" value="1"/>
</dbReference>
<feature type="compositionally biased region" description="Basic and acidic residues" evidence="12">
    <location>
        <begin position="192"/>
        <end position="215"/>
    </location>
</feature>
<protein>
    <recommendedName>
        <fullName evidence="11">CCAAT/enhancer-binding protein</fullName>
    </recommendedName>
</protein>
<evidence type="ECO:0000256" key="3">
    <source>
        <dbReference type="ARBA" id="ARBA00022499"/>
    </source>
</evidence>
<name>A0A9D3SXU2_9TELE</name>
<dbReference type="InterPro" id="IPR031106">
    <property type="entry name" value="C/EBP"/>
</dbReference>
<accession>A0A9D3SXU2</accession>
<evidence type="ECO:0000256" key="11">
    <source>
        <dbReference type="PIRNR" id="PIRNR005879"/>
    </source>
</evidence>
<dbReference type="OrthoDB" id="10032067at2759"/>
<comment type="subcellular location">
    <subcellularLocation>
        <location evidence="1 11">Nucleus</location>
    </subcellularLocation>
</comment>
<dbReference type="GO" id="GO:0000981">
    <property type="term" value="F:DNA-binding transcription factor activity, RNA polymerase II-specific"/>
    <property type="evidence" value="ECO:0007669"/>
    <property type="project" value="TreeGrafter"/>
</dbReference>
<dbReference type="InterPro" id="IPR004827">
    <property type="entry name" value="bZIP"/>
</dbReference>
<dbReference type="GO" id="GO:0006351">
    <property type="term" value="P:DNA-templated transcription"/>
    <property type="evidence" value="ECO:0007669"/>
    <property type="project" value="InterPro"/>
</dbReference>
<keyword evidence="9 11" id="KW-0539">Nucleus</keyword>
<dbReference type="InterPro" id="IPR046347">
    <property type="entry name" value="bZIP_sf"/>
</dbReference>
<reference evidence="14 15" key="1">
    <citation type="submission" date="2021-06" db="EMBL/GenBank/DDBJ databases">
        <title>Chromosome-level genome assembly of the red-tail catfish (Hemibagrus wyckioides).</title>
        <authorList>
            <person name="Shao F."/>
        </authorList>
    </citation>
    <scope>NUCLEOTIDE SEQUENCE [LARGE SCALE GENOMIC DNA]</scope>
    <source>
        <strain evidence="14">EC202008001</strain>
        <tissue evidence="14">Blood</tissue>
    </source>
</reference>
<evidence type="ECO:0000259" key="13">
    <source>
        <dbReference type="PROSITE" id="PS50217"/>
    </source>
</evidence>
<evidence type="ECO:0000256" key="2">
    <source>
        <dbReference type="ARBA" id="ARBA00006951"/>
    </source>
</evidence>
<dbReference type="GO" id="GO:0005634">
    <property type="term" value="C:nucleus"/>
    <property type="evidence" value="ECO:0007669"/>
    <property type="project" value="UniProtKB-SubCell"/>
</dbReference>
<dbReference type="EMBL" id="JAHKSW010000001">
    <property type="protein sequence ID" value="KAG7335509.1"/>
    <property type="molecule type" value="Genomic_DNA"/>
</dbReference>
<dbReference type="GO" id="GO:0045595">
    <property type="term" value="P:regulation of cell differentiation"/>
    <property type="evidence" value="ECO:0007669"/>
    <property type="project" value="TreeGrafter"/>
</dbReference>
<evidence type="ECO:0000256" key="4">
    <source>
        <dbReference type="ARBA" id="ARBA00022843"/>
    </source>
</evidence>
<dbReference type="AlphaFoldDB" id="A0A9D3SXU2"/>
<comment type="caution">
    <text evidence="14">The sequence shown here is derived from an EMBL/GenBank/DDBJ whole genome shotgun (WGS) entry which is preliminary data.</text>
</comment>
<feature type="domain" description="BZIP" evidence="13">
    <location>
        <begin position="205"/>
        <end position="268"/>
    </location>
</feature>
<organism evidence="14 15">
    <name type="scientific">Hemibagrus wyckioides</name>
    <dbReference type="NCBI Taxonomy" id="337641"/>
    <lineage>
        <taxon>Eukaryota</taxon>
        <taxon>Metazoa</taxon>
        <taxon>Chordata</taxon>
        <taxon>Craniata</taxon>
        <taxon>Vertebrata</taxon>
        <taxon>Euteleostomi</taxon>
        <taxon>Actinopterygii</taxon>
        <taxon>Neopterygii</taxon>
        <taxon>Teleostei</taxon>
        <taxon>Ostariophysi</taxon>
        <taxon>Siluriformes</taxon>
        <taxon>Bagridae</taxon>
        <taxon>Hemibagrus</taxon>
    </lineage>
</organism>
<gene>
    <name evidence="14" type="ORF">KOW79_000202</name>
</gene>
<comment type="function">
    <text evidence="10">Transcription activator that recognizes two different DNA motifs: the CCAAT homology common to many promoters and the enhanced core homology common to many enhancers. Important transcription factor regulating the expression of genes involved in immune and inflammatory responses. Transcriptional activator that enhances IL6 transcription alone and as heterodimer with CEBPB.</text>
</comment>
<keyword evidence="4" id="KW-0832">Ubl conjugation</keyword>
<proteinExistence type="inferred from homology"/>
<evidence type="ECO:0000256" key="1">
    <source>
        <dbReference type="ARBA" id="ARBA00004123"/>
    </source>
</evidence>
<feature type="region of interest" description="Disordered" evidence="12">
    <location>
        <begin position="165"/>
        <end position="230"/>
    </location>
</feature>
<keyword evidence="3" id="KW-1017">Isopeptide bond</keyword>
<evidence type="ECO:0000256" key="7">
    <source>
        <dbReference type="ARBA" id="ARBA00023159"/>
    </source>
</evidence>
<dbReference type="Pfam" id="PF07716">
    <property type="entry name" value="bZIP_2"/>
    <property type="match status" value="1"/>
</dbReference>
<evidence type="ECO:0000256" key="12">
    <source>
        <dbReference type="SAM" id="MobiDB-lite"/>
    </source>
</evidence>
<evidence type="ECO:0000256" key="10">
    <source>
        <dbReference type="ARBA" id="ARBA00045466"/>
    </source>
</evidence>
<dbReference type="SMART" id="SM00338">
    <property type="entry name" value="BRLZ"/>
    <property type="match status" value="1"/>
</dbReference>
<dbReference type="PANTHER" id="PTHR23334:SF3">
    <property type="entry name" value="CCAAT_ENHANCER-BINDING PROTEIN DELTA"/>
    <property type="match status" value="1"/>
</dbReference>
<dbReference type="Proteomes" id="UP000824219">
    <property type="component" value="Linkage Group LG01"/>
</dbReference>
<evidence type="ECO:0000256" key="8">
    <source>
        <dbReference type="ARBA" id="ARBA00023163"/>
    </source>
</evidence>
<evidence type="ECO:0000313" key="14">
    <source>
        <dbReference type="EMBL" id="KAG7335509.1"/>
    </source>
</evidence>
<keyword evidence="7 11" id="KW-0010">Activator</keyword>
<keyword evidence="6 11" id="KW-0238">DNA-binding</keyword>
<dbReference type="GO" id="GO:0000978">
    <property type="term" value="F:RNA polymerase II cis-regulatory region sequence-specific DNA binding"/>
    <property type="evidence" value="ECO:0007669"/>
    <property type="project" value="TreeGrafter"/>
</dbReference>
<dbReference type="Gene3D" id="1.20.5.170">
    <property type="match status" value="1"/>
</dbReference>
<evidence type="ECO:0000256" key="6">
    <source>
        <dbReference type="ARBA" id="ARBA00023125"/>
    </source>
</evidence>
<keyword evidence="15" id="KW-1185">Reference proteome</keyword>
<dbReference type="PROSITE" id="PS50217">
    <property type="entry name" value="BZIP"/>
    <property type="match status" value="1"/>
</dbReference>
<evidence type="ECO:0000313" key="15">
    <source>
        <dbReference type="Proteomes" id="UP000824219"/>
    </source>
</evidence>
<dbReference type="SUPFAM" id="SSF57959">
    <property type="entry name" value="Leucine zipper domain"/>
    <property type="match status" value="1"/>
</dbReference>
<dbReference type="PANTHER" id="PTHR23334">
    <property type="entry name" value="CCAAT/ENHANCER BINDING PROTEIN"/>
    <property type="match status" value="1"/>
</dbReference>
<evidence type="ECO:0000256" key="5">
    <source>
        <dbReference type="ARBA" id="ARBA00023015"/>
    </source>
</evidence>
<sequence length="282" mass="31702">MKTSRAAFMCEPCSLDSECVSPPCYMSWAMEPANFYDSKLTGDGKCPEDNISMITTTTTTTNSSSNSVVELSNAPAMYDDESAIDFSAYVDSMTSAPNFELCNDELFADLFNSAVKQEKSEFYHHLSAFSASKDYPIKQEADWSDSDAPSSLPSQIETCAQTSVSIHTGQPTPPSTPEPSSSPSSSGSPRRTLKDKSKKSVDRLSPEYRQRRERNNIAVRKSRDKAKRRNLETQQKLIELSAENERLHKTIEQLTRELTSLRHVFKHRETADNRFENTPFHL</sequence>
<feature type="compositionally biased region" description="Low complexity" evidence="12">
    <location>
        <begin position="178"/>
        <end position="189"/>
    </location>
</feature>
<keyword evidence="5 11" id="KW-0805">Transcription regulation</keyword>
<dbReference type="PIRSF" id="PIRSF005879">
    <property type="entry name" value="CCAAT/enhancer-binding"/>
    <property type="match status" value="1"/>
</dbReference>
<evidence type="ECO:0000256" key="9">
    <source>
        <dbReference type="ARBA" id="ARBA00023242"/>
    </source>
</evidence>
<comment type="similarity">
    <text evidence="2 11">Belongs to the bZIP family. C/EBP subfamily.</text>
</comment>
<keyword evidence="8 11" id="KW-0804">Transcription</keyword>